<feature type="non-terminal residue" evidence="2">
    <location>
        <position position="1"/>
    </location>
</feature>
<feature type="region of interest" description="Disordered" evidence="1">
    <location>
        <begin position="1"/>
        <end position="26"/>
    </location>
</feature>
<keyword evidence="3" id="KW-1185">Reference proteome</keyword>
<comment type="caution">
    <text evidence="2">The sequence shown here is derived from an EMBL/GenBank/DDBJ whole genome shotgun (WGS) entry which is preliminary data.</text>
</comment>
<evidence type="ECO:0000313" key="3">
    <source>
        <dbReference type="Proteomes" id="UP001292094"/>
    </source>
</evidence>
<gene>
    <name evidence="2" type="ORF">Pmani_020957</name>
</gene>
<dbReference type="Proteomes" id="UP001292094">
    <property type="component" value="Unassembled WGS sequence"/>
</dbReference>
<sequence length="215" mass="23537">MYDWKGASSLSGLPRHHQEELANQRQRRRDLVHQNVILEDDTCVAITHDELLYAVKRGKSTAPGKDGLTYNVLNAIIAIKDNNPIVDLFNMSYNSVQFSMTQLRPLELIQNEAMRIILGCPRTAKIEVLRAELDMPSIVFRIQEIACRATSPIWNNEREMTVAAVDGCVAAVDGCVAAVDGCVAAVDGCVAAVDGCVAAVDGCVRLLTAVWRLLT</sequence>
<evidence type="ECO:0000256" key="1">
    <source>
        <dbReference type="SAM" id="MobiDB-lite"/>
    </source>
</evidence>
<proteinExistence type="predicted"/>
<name>A0AAE1PH77_9EUCA</name>
<accession>A0AAE1PH77</accession>
<dbReference type="EMBL" id="JAWZYT010002018">
    <property type="protein sequence ID" value="KAK4307244.1"/>
    <property type="molecule type" value="Genomic_DNA"/>
</dbReference>
<dbReference type="AlphaFoldDB" id="A0AAE1PH77"/>
<protein>
    <submittedName>
        <fullName evidence="2">Uncharacterized protein</fullName>
    </submittedName>
</protein>
<evidence type="ECO:0000313" key="2">
    <source>
        <dbReference type="EMBL" id="KAK4307244.1"/>
    </source>
</evidence>
<reference evidence="2" key="1">
    <citation type="submission" date="2023-11" db="EMBL/GenBank/DDBJ databases">
        <title>Genome assemblies of two species of porcelain crab, Petrolisthes cinctipes and Petrolisthes manimaculis (Anomura: Porcellanidae).</title>
        <authorList>
            <person name="Angst P."/>
        </authorList>
    </citation>
    <scope>NUCLEOTIDE SEQUENCE</scope>
    <source>
        <strain evidence="2">PB745_02</strain>
        <tissue evidence="2">Gill</tissue>
    </source>
</reference>
<organism evidence="2 3">
    <name type="scientific">Petrolisthes manimaculis</name>
    <dbReference type="NCBI Taxonomy" id="1843537"/>
    <lineage>
        <taxon>Eukaryota</taxon>
        <taxon>Metazoa</taxon>
        <taxon>Ecdysozoa</taxon>
        <taxon>Arthropoda</taxon>
        <taxon>Crustacea</taxon>
        <taxon>Multicrustacea</taxon>
        <taxon>Malacostraca</taxon>
        <taxon>Eumalacostraca</taxon>
        <taxon>Eucarida</taxon>
        <taxon>Decapoda</taxon>
        <taxon>Pleocyemata</taxon>
        <taxon>Anomura</taxon>
        <taxon>Galatheoidea</taxon>
        <taxon>Porcellanidae</taxon>
        <taxon>Petrolisthes</taxon>
    </lineage>
</organism>